<feature type="compositionally biased region" description="Low complexity" evidence="2">
    <location>
        <begin position="151"/>
        <end position="170"/>
    </location>
</feature>
<reference evidence="3" key="1">
    <citation type="journal article" date="2020" name="Stud. Mycol.">
        <title>101 Dothideomycetes genomes: a test case for predicting lifestyles and emergence of pathogens.</title>
        <authorList>
            <person name="Haridas S."/>
            <person name="Albert R."/>
            <person name="Binder M."/>
            <person name="Bloem J."/>
            <person name="Labutti K."/>
            <person name="Salamov A."/>
            <person name="Andreopoulos B."/>
            <person name="Baker S."/>
            <person name="Barry K."/>
            <person name="Bills G."/>
            <person name="Bluhm B."/>
            <person name="Cannon C."/>
            <person name="Castanera R."/>
            <person name="Culley D."/>
            <person name="Daum C."/>
            <person name="Ezra D."/>
            <person name="Gonzalez J."/>
            <person name="Henrissat B."/>
            <person name="Kuo A."/>
            <person name="Liang C."/>
            <person name="Lipzen A."/>
            <person name="Lutzoni F."/>
            <person name="Magnuson J."/>
            <person name="Mondo S."/>
            <person name="Nolan M."/>
            <person name="Ohm R."/>
            <person name="Pangilinan J."/>
            <person name="Park H.-J."/>
            <person name="Ramirez L."/>
            <person name="Alfaro M."/>
            <person name="Sun H."/>
            <person name="Tritt A."/>
            <person name="Yoshinaga Y."/>
            <person name="Zwiers L.-H."/>
            <person name="Turgeon B."/>
            <person name="Goodwin S."/>
            <person name="Spatafora J."/>
            <person name="Crous P."/>
            <person name="Grigoriev I."/>
        </authorList>
    </citation>
    <scope>NUCLEOTIDE SEQUENCE</scope>
    <source>
        <strain evidence="3">CBS 121167</strain>
    </source>
</reference>
<evidence type="ECO:0000313" key="3">
    <source>
        <dbReference type="EMBL" id="KAF2137242.1"/>
    </source>
</evidence>
<dbReference type="InterPro" id="IPR007763">
    <property type="entry name" value="NDUFA12"/>
</dbReference>
<protein>
    <submittedName>
        <fullName evidence="3">Uncharacterized protein</fullName>
    </submittedName>
</protein>
<proteinExistence type="inferred from homology"/>
<evidence type="ECO:0000256" key="1">
    <source>
        <dbReference type="ARBA" id="ARBA00007355"/>
    </source>
</evidence>
<accession>A0A6A6AZ71</accession>
<dbReference type="OrthoDB" id="10255576at2759"/>
<dbReference type="Proteomes" id="UP000799438">
    <property type="component" value="Unassembled WGS sequence"/>
</dbReference>
<comment type="similarity">
    <text evidence="1">Belongs to the complex I NDUFA12 subunit family.</text>
</comment>
<evidence type="ECO:0000313" key="4">
    <source>
        <dbReference type="Proteomes" id="UP000799438"/>
    </source>
</evidence>
<dbReference type="InterPro" id="IPR052618">
    <property type="entry name" value="ComplexI_NDUFA12"/>
</dbReference>
<name>A0A6A6AZ71_9PEZI</name>
<feature type="region of interest" description="Disordered" evidence="2">
    <location>
        <begin position="124"/>
        <end position="143"/>
    </location>
</feature>
<dbReference type="PANTHER" id="PTHR32470:SF2">
    <property type="entry name" value="NADH DEHYDROGENASE [UBIQUINONE] 1 ALPHA SUBCOMPLEX ASSEMBLY FACTOR 2"/>
    <property type="match status" value="1"/>
</dbReference>
<keyword evidence="4" id="KW-1185">Reference proteome</keyword>
<dbReference type="GO" id="GO:0032981">
    <property type="term" value="P:mitochondrial respiratory chain complex I assembly"/>
    <property type="evidence" value="ECO:0007669"/>
    <property type="project" value="TreeGrafter"/>
</dbReference>
<dbReference type="EMBL" id="ML995505">
    <property type="protein sequence ID" value="KAF2137242.1"/>
    <property type="molecule type" value="Genomic_DNA"/>
</dbReference>
<dbReference type="AlphaFoldDB" id="A0A6A6AZ71"/>
<feature type="compositionally biased region" description="Polar residues" evidence="2">
    <location>
        <begin position="198"/>
        <end position="209"/>
    </location>
</feature>
<gene>
    <name evidence="3" type="ORF">K452DRAFT_258012</name>
</gene>
<dbReference type="GO" id="GO:0045271">
    <property type="term" value="C:respiratory chain complex I"/>
    <property type="evidence" value="ECO:0007669"/>
    <property type="project" value="InterPro"/>
</dbReference>
<dbReference type="Pfam" id="PF05071">
    <property type="entry name" value="NDUFA12"/>
    <property type="match status" value="1"/>
</dbReference>
<dbReference type="RefSeq" id="XP_033392960.1">
    <property type="nucleotide sequence ID" value="XM_033538455.1"/>
</dbReference>
<evidence type="ECO:0000256" key="2">
    <source>
        <dbReference type="SAM" id="MobiDB-lite"/>
    </source>
</evidence>
<feature type="region of interest" description="Disordered" evidence="2">
    <location>
        <begin position="151"/>
        <end position="219"/>
    </location>
</feature>
<dbReference type="GeneID" id="54295951"/>
<organism evidence="3 4">
    <name type="scientific">Aplosporella prunicola CBS 121167</name>
    <dbReference type="NCBI Taxonomy" id="1176127"/>
    <lineage>
        <taxon>Eukaryota</taxon>
        <taxon>Fungi</taxon>
        <taxon>Dikarya</taxon>
        <taxon>Ascomycota</taxon>
        <taxon>Pezizomycotina</taxon>
        <taxon>Dothideomycetes</taxon>
        <taxon>Dothideomycetes incertae sedis</taxon>
        <taxon>Botryosphaeriales</taxon>
        <taxon>Aplosporellaceae</taxon>
        <taxon>Aplosporella</taxon>
    </lineage>
</organism>
<dbReference type="GO" id="GO:0005739">
    <property type="term" value="C:mitochondrion"/>
    <property type="evidence" value="ECO:0007669"/>
    <property type="project" value="TreeGrafter"/>
</dbReference>
<sequence>MPQPSLFRQLWLNWKSLHLPWRRRWLRGSDLAGNTFWEFKDHAGATRLRRIVEYSRKTHYGDVYITPQWTQWLRYNRAAPPSLAEQEADLVRQARMKQLAADADARWAAKPSVLDPPDRAQMVAAPLASRQSPEVAGVEPEPINVQPEPVVAAAAARQEQTAQQSTPKQAKNNKKQAKKQQQQQKTDAPSPWDKHALSAQQAQEWQPESWTPKPASRKR</sequence>
<dbReference type="PANTHER" id="PTHR32470">
    <property type="entry name" value="ADH DEHYDROGENASE [UBIQUINONE] 1 ALPHA SUBCOMPLEX ASSEMBLY FACTOR 2"/>
    <property type="match status" value="1"/>
</dbReference>